<feature type="transmembrane region" description="Helical" evidence="2">
    <location>
        <begin position="12"/>
        <end position="31"/>
    </location>
</feature>
<dbReference type="PANTHER" id="PTHR30469:SF37">
    <property type="entry name" value="RAGD PROTEIN"/>
    <property type="match status" value="1"/>
</dbReference>
<proteinExistence type="inferred from homology"/>
<evidence type="ECO:0000256" key="2">
    <source>
        <dbReference type="SAM" id="Phobius"/>
    </source>
</evidence>
<dbReference type="Gene3D" id="2.40.50.100">
    <property type="match status" value="1"/>
</dbReference>
<dbReference type="Gene3D" id="2.40.420.20">
    <property type="match status" value="1"/>
</dbReference>
<dbReference type="FunFam" id="2.40.30.170:FF:000010">
    <property type="entry name" value="Efflux RND transporter periplasmic adaptor subunit"/>
    <property type="match status" value="1"/>
</dbReference>
<dbReference type="OrthoDB" id="9806939at2"/>
<gene>
    <name evidence="5" type="ORF">EWH12_11460</name>
</gene>
<sequence>MSDRPFHKRRSSLYGAGAAMLVAALVGGGLVSRGAAEREQAEIAAENALPTVAVAPPRPGQPGEIVLPGNLDPYNRAAINARVSGYVREWRADIGDRVRRGQTLAILDAPELDQQLAQARAAYRTATADRRLAETTATRWDGLFKKDAVSRQETDEKQGQFASADARAQAAQADVGRLSALSGFTRLTAPFDGVVTSRSAQLGALVSGTTPGAEPMFTIADVSRLRLYVRVPQAVSGQLAQGTRATFTVPERPGETYQASLSRLADAVDRQSGTMLVEFLVDNRNGRLRPGAYAEVHIALPGGEGTLQIPASAMILGSQGAQVAVVDGSGVVALRPVMLGRDLGPTIEILNGLKRTDRVVQTPPDALAAGDRVRVVPAKQTSAPNAKP</sequence>
<dbReference type="NCBIfam" id="TIGR01730">
    <property type="entry name" value="RND_mfp"/>
    <property type="match status" value="1"/>
</dbReference>
<dbReference type="Gene3D" id="2.40.30.170">
    <property type="match status" value="1"/>
</dbReference>
<dbReference type="GO" id="GO:1990281">
    <property type="term" value="C:efflux pump complex"/>
    <property type="evidence" value="ECO:0007669"/>
    <property type="project" value="TreeGrafter"/>
</dbReference>
<feature type="domain" description="CusB-like beta-barrel" evidence="3">
    <location>
        <begin position="229"/>
        <end position="299"/>
    </location>
</feature>
<dbReference type="RefSeq" id="WP_129926656.1">
    <property type="nucleotide sequence ID" value="NZ_SEOO01000017.1"/>
</dbReference>
<dbReference type="Gene3D" id="1.10.287.470">
    <property type="entry name" value="Helix hairpin bin"/>
    <property type="match status" value="1"/>
</dbReference>
<evidence type="ECO:0000259" key="3">
    <source>
        <dbReference type="Pfam" id="PF25954"/>
    </source>
</evidence>
<dbReference type="SUPFAM" id="SSF111369">
    <property type="entry name" value="HlyD-like secretion proteins"/>
    <property type="match status" value="1"/>
</dbReference>
<dbReference type="AlphaFoldDB" id="A0A8G2DZC7"/>
<keyword evidence="2" id="KW-1133">Transmembrane helix</keyword>
<dbReference type="PROSITE" id="PS51318">
    <property type="entry name" value="TAT"/>
    <property type="match status" value="1"/>
</dbReference>
<accession>A0A8G2DZC7</accession>
<evidence type="ECO:0000259" key="4">
    <source>
        <dbReference type="Pfam" id="PF25973"/>
    </source>
</evidence>
<dbReference type="GO" id="GO:0015562">
    <property type="term" value="F:efflux transmembrane transporter activity"/>
    <property type="evidence" value="ECO:0007669"/>
    <property type="project" value="TreeGrafter"/>
</dbReference>
<evidence type="ECO:0000256" key="1">
    <source>
        <dbReference type="ARBA" id="ARBA00009477"/>
    </source>
</evidence>
<organism evidence="5 6">
    <name type="scientific">Sphingobium cupriresistens</name>
    <dbReference type="NCBI Taxonomy" id="1132417"/>
    <lineage>
        <taxon>Bacteria</taxon>
        <taxon>Pseudomonadati</taxon>
        <taxon>Pseudomonadota</taxon>
        <taxon>Alphaproteobacteria</taxon>
        <taxon>Sphingomonadales</taxon>
        <taxon>Sphingomonadaceae</taxon>
        <taxon>Sphingobium</taxon>
    </lineage>
</organism>
<keyword evidence="2" id="KW-0472">Membrane</keyword>
<dbReference type="Proteomes" id="UP000291572">
    <property type="component" value="Unassembled WGS sequence"/>
</dbReference>
<dbReference type="InterPro" id="IPR006311">
    <property type="entry name" value="TAT_signal"/>
</dbReference>
<dbReference type="Pfam" id="PF25954">
    <property type="entry name" value="Beta-barrel_RND_2"/>
    <property type="match status" value="1"/>
</dbReference>
<reference evidence="5 6" key="1">
    <citation type="submission" date="2019-02" db="EMBL/GenBank/DDBJ databases">
        <authorList>
            <person name="Feng G."/>
        </authorList>
    </citation>
    <scope>NUCLEOTIDE SEQUENCE [LARGE SCALE GENOMIC DNA]</scope>
    <source>
        <strain evidence="5 6">CCTCC AB 2011146</strain>
    </source>
</reference>
<keyword evidence="2" id="KW-0812">Transmembrane</keyword>
<name>A0A8G2DZC7_9SPHN</name>
<dbReference type="InterPro" id="IPR006143">
    <property type="entry name" value="RND_pump_MFP"/>
</dbReference>
<dbReference type="InterPro" id="IPR058792">
    <property type="entry name" value="Beta-barrel_RND_2"/>
</dbReference>
<feature type="domain" description="CzcB-like barrel-sandwich hybrid" evidence="4">
    <location>
        <begin position="77"/>
        <end position="221"/>
    </location>
</feature>
<comment type="caution">
    <text evidence="5">The sequence shown here is derived from an EMBL/GenBank/DDBJ whole genome shotgun (WGS) entry which is preliminary data.</text>
</comment>
<dbReference type="EMBL" id="SEOO01000017">
    <property type="protein sequence ID" value="RYM10470.1"/>
    <property type="molecule type" value="Genomic_DNA"/>
</dbReference>
<protein>
    <submittedName>
        <fullName evidence="5">Efflux RND transporter periplasmic adaptor subunit</fullName>
    </submittedName>
</protein>
<dbReference type="PANTHER" id="PTHR30469">
    <property type="entry name" value="MULTIDRUG RESISTANCE PROTEIN MDTA"/>
    <property type="match status" value="1"/>
</dbReference>
<evidence type="ECO:0000313" key="5">
    <source>
        <dbReference type="EMBL" id="RYM10470.1"/>
    </source>
</evidence>
<evidence type="ECO:0000313" key="6">
    <source>
        <dbReference type="Proteomes" id="UP000291572"/>
    </source>
</evidence>
<dbReference type="InterPro" id="IPR058647">
    <property type="entry name" value="BSH_CzcB-like"/>
</dbReference>
<dbReference type="Pfam" id="PF25973">
    <property type="entry name" value="BSH_CzcB"/>
    <property type="match status" value="1"/>
</dbReference>
<comment type="similarity">
    <text evidence="1">Belongs to the membrane fusion protein (MFP) (TC 8.A.1) family.</text>
</comment>